<dbReference type="InterPro" id="IPR006183">
    <property type="entry name" value="Pgluconate_DH"/>
</dbReference>
<dbReference type="Gene3D" id="3.40.50.300">
    <property type="entry name" value="P-loop containing nucleotide triphosphate hydrolases"/>
    <property type="match status" value="1"/>
</dbReference>
<dbReference type="GO" id="GO:0004616">
    <property type="term" value="F:phosphogluconate dehydrogenase (decarboxylating) activity"/>
    <property type="evidence" value="ECO:0007669"/>
    <property type="project" value="UniProtKB-EC"/>
</dbReference>
<evidence type="ECO:0000259" key="19">
    <source>
        <dbReference type="SMART" id="SM01350"/>
    </source>
</evidence>
<evidence type="ECO:0000256" key="13">
    <source>
        <dbReference type="ARBA" id="ARBA00023002"/>
    </source>
</evidence>
<dbReference type="SUPFAM" id="SSF51735">
    <property type="entry name" value="NAD(P)-binding Rossmann-fold domains"/>
    <property type="match status" value="1"/>
</dbReference>
<dbReference type="EMBL" id="JANSUY010000025">
    <property type="protein sequence ID" value="MCR9017203.1"/>
    <property type="molecule type" value="Genomic_DNA"/>
</dbReference>
<dbReference type="SUPFAM" id="SSF52540">
    <property type="entry name" value="P-loop containing nucleoside triphosphate hydrolases"/>
    <property type="match status" value="1"/>
</dbReference>
<keyword evidence="15 18" id="KW-0570">Pentose shunt</keyword>
<evidence type="ECO:0000256" key="5">
    <source>
        <dbReference type="ARBA" id="ARBA00008420"/>
    </source>
</evidence>
<comment type="similarity">
    <text evidence="5">Belongs to the gluconokinase GntK/GntV family.</text>
</comment>
<proteinExistence type="inferred from homology"/>
<dbReference type="EC" id="1.1.1.44" evidence="18"/>
<keyword evidence="14 18" id="KW-0311">Gluconate utilization</keyword>
<dbReference type="Gene3D" id="1.10.1040.10">
    <property type="entry name" value="N-(1-d-carboxylethyl)-l-norvaline Dehydrogenase, domain 2"/>
    <property type="match status" value="1"/>
</dbReference>
<dbReference type="InterPro" id="IPR006113">
    <property type="entry name" value="6PGDH_Gnd/GntZ"/>
</dbReference>
<evidence type="ECO:0000256" key="12">
    <source>
        <dbReference type="ARBA" id="ARBA00022857"/>
    </source>
</evidence>
<dbReference type="Pfam" id="PF01202">
    <property type="entry name" value="SKI"/>
    <property type="match status" value="1"/>
</dbReference>
<dbReference type="GO" id="GO:0006098">
    <property type="term" value="P:pentose-phosphate shunt"/>
    <property type="evidence" value="ECO:0007669"/>
    <property type="project" value="UniProtKB-KW"/>
</dbReference>
<dbReference type="InterPro" id="IPR006115">
    <property type="entry name" value="6PGDH_NADP-bd"/>
</dbReference>
<dbReference type="AlphaFoldDB" id="A0A9X2PA64"/>
<keyword evidence="8" id="KW-0808">Transferase</keyword>
<evidence type="ECO:0000256" key="7">
    <source>
        <dbReference type="ARBA" id="ARBA00018193"/>
    </source>
</evidence>
<organism evidence="20 21">
    <name type="scientific">Aquiflexum gelatinilyticum</name>
    <dbReference type="NCBI Taxonomy" id="2961943"/>
    <lineage>
        <taxon>Bacteria</taxon>
        <taxon>Pseudomonadati</taxon>
        <taxon>Bacteroidota</taxon>
        <taxon>Cytophagia</taxon>
        <taxon>Cytophagales</taxon>
        <taxon>Cyclobacteriaceae</taxon>
        <taxon>Aquiflexum</taxon>
    </lineage>
</organism>
<dbReference type="Proteomes" id="UP001142175">
    <property type="component" value="Unassembled WGS sequence"/>
</dbReference>
<evidence type="ECO:0000256" key="14">
    <source>
        <dbReference type="ARBA" id="ARBA00023064"/>
    </source>
</evidence>
<dbReference type="Pfam" id="PF00393">
    <property type="entry name" value="6PGD"/>
    <property type="match status" value="1"/>
</dbReference>
<evidence type="ECO:0000256" key="18">
    <source>
        <dbReference type="RuleBase" id="RU000485"/>
    </source>
</evidence>
<comment type="function">
    <text evidence="1">Catalyzes the oxidative decarboxylation of 6-phosphogluconate to ribulose 5-phosphate and CO(2), with concomitant reduction of NADP to NADPH.</text>
</comment>
<evidence type="ECO:0000313" key="20">
    <source>
        <dbReference type="EMBL" id="MCR9017203.1"/>
    </source>
</evidence>
<evidence type="ECO:0000256" key="3">
    <source>
        <dbReference type="ARBA" id="ARBA00004874"/>
    </source>
</evidence>
<dbReference type="PANTHER" id="PTHR11811">
    <property type="entry name" value="6-PHOSPHOGLUCONATE DEHYDROGENASE"/>
    <property type="match status" value="1"/>
</dbReference>
<keyword evidence="10" id="KW-0418">Kinase</keyword>
<dbReference type="SMART" id="SM01350">
    <property type="entry name" value="6PGD"/>
    <property type="match status" value="1"/>
</dbReference>
<dbReference type="InterPro" id="IPR006001">
    <property type="entry name" value="Therm_gnt_kin"/>
</dbReference>
<dbReference type="GO" id="GO:0046316">
    <property type="term" value="F:gluconokinase activity"/>
    <property type="evidence" value="ECO:0007669"/>
    <property type="project" value="UniProtKB-EC"/>
</dbReference>
<dbReference type="GO" id="GO:0019521">
    <property type="term" value="P:D-gluconate metabolic process"/>
    <property type="evidence" value="ECO:0007669"/>
    <property type="project" value="UniProtKB-KW"/>
</dbReference>
<dbReference type="PROSITE" id="PS00461">
    <property type="entry name" value="6PGD"/>
    <property type="match status" value="1"/>
</dbReference>
<evidence type="ECO:0000256" key="16">
    <source>
        <dbReference type="ARBA" id="ARBA00048090"/>
    </source>
</evidence>
<evidence type="ECO:0000256" key="9">
    <source>
        <dbReference type="ARBA" id="ARBA00022741"/>
    </source>
</evidence>
<dbReference type="InterPro" id="IPR013328">
    <property type="entry name" value="6PGD_dom2"/>
</dbReference>
<dbReference type="InterPro" id="IPR006114">
    <property type="entry name" value="6PGDH_C"/>
</dbReference>
<evidence type="ECO:0000256" key="6">
    <source>
        <dbReference type="ARBA" id="ARBA00011738"/>
    </source>
</evidence>
<dbReference type="GO" id="GO:0005524">
    <property type="term" value="F:ATP binding"/>
    <property type="evidence" value="ECO:0007669"/>
    <property type="project" value="UniProtKB-KW"/>
</dbReference>
<dbReference type="CDD" id="cd02021">
    <property type="entry name" value="GntK"/>
    <property type="match status" value="1"/>
</dbReference>
<dbReference type="Gene3D" id="3.40.50.720">
    <property type="entry name" value="NAD(P)-binding Rossmann-like Domain"/>
    <property type="match status" value="1"/>
</dbReference>
<dbReference type="InterPro" id="IPR031322">
    <property type="entry name" value="Shikimate/glucono_kinase"/>
</dbReference>
<keyword evidence="13 18" id="KW-0560">Oxidoreductase</keyword>
<evidence type="ECO:0000313" key="21">
    <source>
        <dbReference type="Proteomes" id="UP001142175"/>
    </source>
</evidence>
<dbReference type="SUPFAM" id="SSF48179">
    <property type="entry name" value="6-phosphogluconate dehydrogenase C-terminal domain-like"/>
    <property type="match status" value="1"/>
</dbReference>
<accession>A0A9X2PA64</accession>
<sequence>MIIIVTGVSGSGKTTLGSLLSKKLRLPFFDADDFHPKANVEKMTQGIPLTDHDRQPWLEHLADNIKAWESAGGGILACSALREHYRQILQVVPSIVWLHLIGSKDILTERLSLRKGHYMNPGLLDSQLETWEEPEYGHRIDISKTPEEMVVEILKIDEIIMPSLHFGVIGMGVMGKSLALNLADNGIPTAVYNRHVEGKEEKIASTFATENLDLPLLKGFDGLEEFISSLEKPKKILLMIPAGNAIDMQIGQLLPMLEPGDIIIDGGNSFFEDSKRRYEELNSKGFHFIPMGVSGGEEGARKGPSLMPSGNQEAYDLVSPYLKKIAAKDNNGAPCVSFIGNSGAGHFIKMVHNSIEYGEMQTLAETVHLMKYGLKLSYPEISRTLKSWTNEGLKSYLLEITADILLAKEGKNFLLDQVLDKAGQKGTGSWSLTTALKYNVAYSPLSEAVTARMLSGNKDEREELATFFGHRFGAFGEDKVIPIEKIKNAYALTRIINHEVGFELMNQVSLTENWNLNMSEISRIWTNGCIIRSTLMENMVALYKENSSLLKAKQMKTKIKELRYDLSYIVGLGIQHNYALPVMSAAINYFYGRITTDSSANLIQAQRDYFGAHTYQRRDDPNGPFHHSDWKGSIPKVGSMEIGY</sequence>
<evidence type="ECO:0000256" key="8">
    <source>
        <dbReference type="ARBA" id="ARBA00022679"/>
    </source>
</evidence>
<comment type="catalytic activity">
    <reaction evidence="17 18">
        <text>6-phospho-D-gluconate + NADP(+) = D-ribulose 5-phosphate + CO2 + NADPH</text>
        <dbReference type="Rhea" id="RHEA:10116"/>
        <dbReference type="ChEBI" id="CHEBI:16526"/>
        <dbReference type="ChEBI" id="CHEBI:57783"/>
        <dbReference type="ChEBI" id="CHEBI:58121"/>
        <dbReference type="ChEBI" id="CHEBI:58349"/>
        <dbReference type="ChEBI" id="CHEBI:58759"/>
        <dbReference type="EC" id="1.1.1.44"/>
    </reaction>
</comment>
<evidence type="ECO:0000256" key="4">
    <source>
        <dbReference type="ARBA" id="ARBA00008419"/>
    </source>
</evidence>
<evidence type="ECO:0000256" key="10">
    <source>
        <dbReference type="ARBA" id="ARBA00022777"/>
    </source>
</evidence>
<feature type="domain" description="6-phosphogluconate dehydrogenase C-terminal" evidence="19">
    <location>
        <begin position="345"/>
        <end position="631"/>
    </location>
</feature>
<comment type="catalytic activity">
    <reaction evidence="16">
        <text>D-gluconate + ATP = 6-phospho-D-gluconate + ADP + H(+)</text>
        <dbReference type="Rhea" id="RHEA:19433"/>
        <dbReference type="ChEBI" id="CHEBI:15378"/>
        <dbReference type="ChEBI" id="CHEBI:18391"/>
        <dbReference type="ChEBI" id="CHEBI:30616"/>
        <dbReference type="ChEBI" id="CHEBI:58759"/>
        <dbReference type="ChEBI" id="CHEBI:456216"/>
        <dbReference type="EC" id="2.7.1.12"/>
    </reaction>
</comment>
<evidence type="ECO:0000256" key="2">
    <source>
        <dbReference type="ARBA" id="ARBA00004761"/>
    </source>
</evidence>
<dbReference type="NCBIfam" id="TIGR01313">
    <property type="entry name" value="therm_gnt_kin"/>
    <property type="match status" value="1"/>
</dbReference>
<keyword evidence="11" id="KW-0067">ATP-binding</keyword>
<dbReference type="InterPro" id="IPR036291">
    <property type="entry name" value="NAD(P)-bd_dom_sf"/>
</dbReference>
<dbReference type="Pfam" id="PF03446">
    <property type="entry name" value="NAD_binding_2"/>
    <property type="match status" value="1"/>
</dbReference>
<keyword evidence="12 18" id="KW-0521">NADP</keyword>
<evidence type="ECO:0000256" key="17">
    <source>
        <dbReference type="ARBA" id="ARBA00048640"/>
    </source>
</evidence>
<evidence type="ECO:0000256" key="15">
    <source>
        <dbReference type="ARBA" id="ARBA00023126"/>
    </source>
</evidence>
<keyword evidence="9" id="KW-0547">Nucleotide-binding</keyword>
<comment type="pathway">
    <text evidence="2">Carbohydrate acid metabolism.</text>
</comment>
<comment type="caution">
    <text evidence="20">The sequence shown here is derived from an EMBL/GenBank/DDBJ whole genome shotgun (WGS) entry which is preliminary data.</text>
</comment>
<reference evidence="20" key="1">
    <citation type="submission" date="2022-08" db="EMBL/GenBank/DDBJ databases">
        <authorList>
            <person name="Zhang D."/>
        </authorList>
    </citation>
    <scope>NUCLEOTIDE SEQUENCE</scope>
    <source>
        <strain evidence="20">XJ19-11</strain>
    </source>
</reference>
<name>A0A9X2PA64_9BACT</name>
<dbReference type="RefSeq" id="WP_258425044.1">
    <property type="nucleotide sequence ID" value="NZ_JANSUY010000025.1"/>
</dbReference>
<dbReference type="PRINTS" id="PR00076">
    <property type="entry name" value="6PGDHDRGNASE"/>
</dbReference>
<evidence type="ECO:0000256" key="1">
    <source>
        <dbReference type="ARBA" id="ARBA00002526"/>
    </source>
</evidence>
<dbReference type="NCBIfam" id="TIGR00873">
    <property type="entry name" value="gnd"/>
    <property type="match status" value="1"/>
</dbReference>
<dbReference type="NCBIfam" id="NF006765">
    <property type="entry name" value="PRK09287.1"/>
    <property type="match status" value="1"/>
</dbReference>
<gene>
    <name evidence="20" type="primary">gndA</name>
    <name evidence="20" type="ORF">NU887_19365</name>
</gene>
<dbReference type="InterPro" id="IPR006184">
    <property type="entry name" value="6PGdom_BS"/>
</dbReference>
<comment type="pathway">
    <text evidence="3 18">Carbohydrate degradation; pentose phosphate pathway; D-ribulose 5-phosphate from D-glucose 6-phosphate (oxidative stage): step 3/3.</text>
</comment>
<evidence type="ECO:0000256" key="11">
    <source>
        <dbReference type="ARBA" id="ARBA00022840"/>
    </source>
</evidence>
<comment type="subunit">
    <text evidence="6">Homodimer.</text>
</comment>
<dbReference type="FunFam" id="1.10.1040.10:FF:000032">
    <property type="entry name" value="6-phosphogluconate dehydrogenase, decarboxylating"/>
    <property type="match status" value="1"/>
</dbReference>
<dbReference type="InterPro" id="IPR008927">
    <property type="entry name" value="6-PGluconate_DH-like_C_sf"/>
</dbReference>
<dbReference type="GO" id="GO:0050661">
    <property type="term" value="F:NADP binding"/>
    <property type="evidence" value="ECO:0007669"/>
    <property type="project" value="InterPro"/>
</dbReference>
<comment type="similarity">
    <text evidence="4 18">Belongs to the 6-phosphogluconate dehydrogenase family.</text>
</comment>
<keyword evidence="21" id="KW-1185">Reference proteome</keyword>
<dbReference type="Gene3D" id="1.20.5.320">
    <property type="entry name" value="6-Phosphogluconate Dehydrogenase, domain 3"/>
    <property type="match status" value="1"/>
</dbReference>
<protein>
    <recommendedName>
        <fullName evidence="7 18">6-phosphogluconate dehydrogenase, decarboxylating</fullName>
        <ecNumber evidence="18">1.1.1.44</ecNumber>
    </recommendedName>
</protein>
<dbReference type="InterPro" id="IPR027417">
    <property type="entry name" value="P-loop_NTPase"/>
</dbReference>